<accession>A0A7X0F8P2</accession>
<evidence type="ECO:0000259" key="8">
    <source>
        <dbReference type="Pfam" id="PF07559"/>
    </source>
</evidence>
<dbReference type="Proteomes" id="UP000536262">
    <property type="component" value="Unassembled WGS sequence"/>
</dbReference>
<feature type="domain" description="Flagellar hook protein FlgE/F/G-like D1" evidence="9">
    <location>
        <begin position="84"/>
        <end position="165"/>
    </location>
</feature>
<dbReference type="InterPro" id="IPR020013">
    <property type="entry name" value="Flagellar_FlgE/F/G"/>
</dbReference>
<keyword evidence="10" id="KW-0282">Flagellum</keyword>
<dbReference type="GO" id="GO:0005829">
    <property type="term" value="C:cytosol"/>
    <property type="evidence" value="ECO:0007669"/>
    <property type="project" value="TreeGrafter"/>
</dbReference>
<keyword evidence="10" id="KW-0969">Cilium</keyword>
<feature type="domain" description="Flagellar hook protein FlgE D2" evidence="8">
    <location>
        <begin position="168"/>
        <end position="296"/>
    </location>
</feature>
<protein>
    <recommendedName>
        <fullName evidence="3 5">Flagellar hook protein FlgE</fullName>
    </recommendedName>
</protein>
<reference evidence="10 11" key="1">
    <citation type="submission" date="2020-08" db="EMBL/GenBank/DDBJ databases">
        <title>Genomic Encyclopedia of Type Strains, Phase IV (KMG-IV): sequencing the most valuable type-strain genomes for metagenomic binning, comparative biology and taxonomic classification.</title>
        <authorList>
            <person name="Goeker M."/>
        </authorList>
    </citation>
    <scope>NUCLEOTIDE SEQUENCE [LARGE SCALE GENOMIC DNA]</scope>
    <source>
        <strain evidence="10 11">DSM 7051</strain>
    </source>
</reference>
<dbReference type="InterPro" id="IPR001444">
    <property type="entry name" value="Flag_bb_rod_N"/>
</dbReference>
<proteinExistence type="inferred from homology"/>
<dbReference type="EMBL" id="JACHOU010000006">
    <property type="protein sequence ID" value="MBB6355158.1"/>
    <property type="molecule type" value="Genomic_DNA"/>
</dbReference>
<dbReference type="InterPro" id="IPR037058">
    <property type="entry name" value="Falgellar_hook_FlgE_sf"/>
</dbReference>
<evidence type="ECO:0000256" key="3">
    <source>
        <dbReference type="ARBA" id="ARBA00019015"/>
    </source>
</evidence>
<evidence type="ECO:0000259" key="6">
    <source>
        <dbReference type="Pfam" id="PF00460"/>
    </source>
</evidence>
<evidence type="ECO:0000256" key="2">
    <source>
        <dbReference type="ARBA" id="ARBA00009677"/>
    </source>
</evidence>
<dbReference type="InterPro" id="IPR037925">
    <property type="entry name" value="FlgE/F/G-like"/>
</dbReference>
<dbReference type="Pfam" id="PF00460">
    <property type="entry name" value="Flg_bb_rod"/>
    <property type="match status" value="1"/>
</dbReference>
<evidence type="ECO:0000313" key="11">
    <source>
        <dbReference type="Proteomes" id="UP000536262"/>
    </source>
</evidence>
<dbReference type="PANTHER" id="PTHR30435">
    <property type="entry name" value="FLAGELLAR PROTEIN"/>
    <property type="match status" value="1"/>
</dbReference>
<name>A0A7X0F8P2_9HYPH</name>
<dbReference type="PANTHER" id="PTHR30435:SF1">
    <property type="entry name" value="FLAGELLAR HOOK PROTEIN FLGE"/>
    <property type="match status" value="1"/>
</dbReference>
<evidence type="ECO:0000256" key="1">
    <source>
        <dbReference type="ARBA" id="ARBA00004117"/>
    </source>
</evidence>
<dbReference type="RefSeq" id="WP_055979533.1">
    <property type="nucleotide sequence ID" value="NZ_BAABEG010000001.1"/>
</dbReference>
<dbReference type="InterPro" id="IPR011491">
    <property type="entry name" value="FlgE_D2"/>
</dbReference>
<dbReference type="Pfam" id="PF06429">
    <property type="entry name" value="Flg_bbr_C"/>
    <property type="match status" value="1"/>
</dbReference>
<dbReference type="NCBIfam" id="TIGR03506">
    <property type="entry name" value="FlgEFG_subfam"/>
    <property type="match status" value="1"/>
</dbReference>
<evidence type="ECO:0000256" key="5">
    <source>
        <dbReference type="RuleBase" id="RU362116"/>
    </source>
</evidence>
<feature type="domain" description="Flagellar basal-body/hook protein C-terminal" evidence="7">
    <location>
        <begin position="371"/>
        <end position="415"/>
    </location>
</feature>
<comment type="caution">
    <text evidence="10">The sequence shown here is derived from an EMBL/GenBank/DDBJ whole genome shotgun (WGS) entry which is preliminary data.</text>
</comment>
<keyword evidence="11" id="KW-1185">Reference proteome</keyword>
<feature type="domain" description="Flagellar basal body rod protein N-terminal" evidence="6">
    <location>
        <begin position="7"/>
        <end position="37"/>
    </location>
</feature>
<organism evidence="10 11">
    <name type="scientific">Aminobacter aganoensis</name>
    <dbReference type="NCBI Taxonomy" id="83264"/>
    <lineage>
        <taxon>Bacteria</taxon>
        <taxon>Pseudomonadati</taxon>
        <taxon>Pseudomonadota</taxon>
        <taxon>Alphaproteobacteria</taxon>
        <taxon>Hyphomicrobiales</taxon>
        <taxon>Phyllobacteriaceae</taxon>
        <taxon>Aminobacter</taxon>
    </lineage>
</organism>
<comment type="subcellular location">
    <subcellularLocation>
        <location evidence="1 5">Bacterial flagellum basal body</location>
    </subcellularLocation>
</comment>
<dbReference type="InterPro" id="IPR019776">
    <property type="entry name" value="Flagellar_basal_body_rod_CS"/>
</dbReference>
<comment type="function">
    <text evidence="5">A flexible structure which links the flagellar filament to the drive apparatus in the basal body.</text>
</comment>
<dbReference type="Gene3D" id="2.60.98.20">
    <property type="entry name" value="Flagellar hook protein FlgE"/>
    <property type="match status" value="1"/>
</dbReference>
<dbReference type="GO" id="GO:0009424">
    <property type="term" value="C:bacterial-type flagellum hook"/>
    <property type="evidence" value="ECO:0007669"/>
    <property type="project" value="TreeGrafter"/>
</dbReference>
<evidence type="ECO:0000259" key="9">
    <source>
        <dbReference type="Pfam" id="PF22692"/>
    </source>
</evidence>
<dbReference type="PROSITE" id="PS00588">
    <property type="entry name" value="FLAGELLA_BB_ROD"/>
    <property type="match status" value="1"/>
</dbReference>
<keyword evidence="10" id="KW-0966">Cell projection</keyword>
<evidence type="ECO:0000256" key="4">
    <source>
        <dbReference type="ARBA" id="ARBA00023143"/>
    </source>
</evidence>
<dbReference type="SUPFAM" id="SSF117143">
    <property type="entry name" value="Flagellar hook protein flgE"/>
    <property type="match status" value="1"/>
</dbReference>
<evidence type="ECO:0000313" key="10">
    <source>
        <dbReference type="EMBL" id="MBB6355158.1"/>
    </source>
</evidence>
<dbReference type="InterPro" id="IPR053967">
    <property type="entry name" value="LlgE_F_G-like_D1"/>
</dbReference>
<dbReference type="AlphaFoldDB" id="A0A7X0F8P2"/>
<comment type="similarity">
    <text evidence="2 5">Belongs to the flagella basal body rod proteins family.</text>
</comment>
<dbReference type="Pfam" id="PF07559">
    <property type="entry name" value="FlgE_D2"/>
    <property type="match status" value="1"/>
</dbReference>
<dbReference type="InterPro" id="IPR010930">
    <property type="entry name" value="Flg_bb/hook_C_dom"/>
</dbReference>
<keyword evidence="4 5" id="KW-0975">Bacterial flagellum</keyword>
<evidence type="ECO:0000259" key="7">
    <source>
        <dbReference type="Pfam" id="PF06429"/>
    </source>
</evidence>
<dbReference type="GO" id="GO:0071978">
    <property type="term" value="P:bacterial-type flagellum-dependent swarming motility"/>
    <property type="evidence" value="ECO:0007669"/>
    <property type="project" value="TreeGrafter"/>
</dbReference>
<sequence length="417" mass="43280">MSLYGMMRTGVSGMNSQANRLSTVADNIANSSTTGYKRASTEFSSLVLPSTAGSYNSGGVTTTVINSISKQGALQYTTSVTDLAIDGDGFFVVEDAGGTTFLTRAGAFVPDKDGYLVNTAGYRLQGWDLSQGPRPGAPIDPSQIDAIKIDDTTLQWAPSENGTFTANLPRDAVIVPAANLPSANAATAAYTAKSSLVAYNSAGGQMILDVYMTKTAAGTWEVAVFDQSQATAGGFPYTGGALSTETLDFDATGKLTGTSATDITLTVPGGASLTIDLSKMSQADADYSVSKAVLDGSPPSKIERIEIDKDGTVYAQYANGSMKALFSIPMANVPSPDKLTVISGNVFAQGAESGAVTIGWPTEGKNGKVVSGAVENSNVDIAEELTAMIESQRNYTANSKVFQTGADLMDVLVNLKR</sequence>
<dbReference type="GO" id="GO:0009425">
    <property type="term" value="C:bacterial-type flagellum basal body"/>
    <property type="evidence" value="ECO:0007669"/>
    <property type="project" value="UniProtKB-SubCell"/>
</dbReference>
<dbReference type="Pfam" id="PF22692">
    <property type="entry name" value="LlgE_F_G_D1"/>
    <property type="match status" value="1"/>
</dbReference>
<gene>
    <name evidence="10" type="ORF">GGR00_002957</name>
</gene>